<evidence type="ECO:0000313" key="2">
    <source>
        <dbReference type="Proteomes" id="UP000799428"/>
    </source>
</evidence>
<reference evidence="1" key="1">
    <citation type="journal article" date="2020" name="Stud. Mycol.">
        <title>101 Dothideomycetes genomes: a test case for predicting lifestyles and emergence of pathogens.</title>
        <authorList>
            <person name="Haridas S."/>
            <person name="Albert R."/>
            <person name="Binder M."/>
            <person name="Bloem J."/>
            <person name="Labutti K."/>
            <person name="Salamov A."/>
            <person name="Andreopoulos B."/>
            <person name="Baker S."/>
            <person name="Barry K."/>
            <person name="Bills G."/>
            <person name="Bluhm B."/>
            <person name="Cannon C."/>
            <person name="Castanera R."/>
            <person name="Culley D."/>
            <person name="Daum C."/>
            <person name="Ezra D."/>
            <person name="Gonzalez J."/>
            <person name="Henrissat B."/>
            <person name="Kuo A."/>
            <person name="Liang C."/>
            <person name="Lipzen A."/>
            <person name="Lutzoni F."/>
            <person name="Magnuson J."/>
            <person name="Mondo S."/>
            <person name="Nolan M."/>
            <person name="Ohm R."/>
            <person name="Pangilinan J."/>
            <person name="Park H.-J."/>
            <person name="Ramirez L."/>
            <person name="Alfaro M."/>
            <person name="Sun H."/>
            <person name="Tritt A."/>
            <person name="Yoshinaga Y."/>
            <person name="Zwiers L.-H."/>
            <person name="Turgeon B."/>
            <person name="Goodwin S."/>
            <person name="Spatafora J."/>
            <person name="Crous P."/>
            <person name="Grigoriev I."/>
        </authorList>
    </citation>
    <scope>NUCLEOTIDE SEQUENCE</scope>
    <source>
        <strain evidence="1">CBS 279.74</strain>
    </source>
</reference>
<proteinExistence type="predicted"/>
<organism evidence="1 2">
    <name type="scientific">Pleomassaria siparia CBS 279.74</name>
    <dbReference type="NCBI Taxonomy" id="1314801"/>
    <lineage>
        <taxon>Eukaryota</taxon>
        <taxon>Fungi</taxon>
        <taxon>Dikarya</taxon>
        <taxon>Ascomycota</taxon>
        <taxon>Pezizomycotina</taxon>
        <taxon>Dothideomycetes</taxon>
        <taxon>Pleosporomycetidae</taxon>
        <taxon>Pleosporales</taxon>
        <taxon>Pleomassariaceae</taxon>
        <taxon>Pleomassaria</taxon>
    </lineage>
</organism>
<dbReference type="EMBL" id="MU005787">
    <property type="protein sequence ID" value="KAF2703380.1"/>
    <property type="molecule type" value="Genomic_DNA"/>
</dbReference>
<evidence type="ECO:0000313" key="1">
    <source>
        <dbReference type="EMBL" id="KAF2703380.1"/>
    </source>
</evidence>
<dbReference type="OrthoDB" id="3680815at2759"/>
<dbReference type="AlphaFoldDB" id="A0A6G1JSA2"/>
<keyword evidence="2" id="KW-1185">Reference proteome</keyword>
<accession>A0A6G1JSA2</accession>
<protein>
    <submittedName>
        <fullName evidence="1">Uncharacterized protein</fullName>
    </submittedName>
</protein>
<gene>
    <name evidence="1" type="ORF">K504DRAFT_463446</name>
</gene>
<sequence length="271" mass="31607">MEQIPFKLNGPEPVYPPFKDRPRLRHESQTYTDAWQTPWNIDGDEHITRPRARYLIPKDHSERDNVTLWTAWENIPQRYHDLFTATKRFVETVHRLSELPGGFEVAAVMLAEFSSDVLRREGSCFSTMLNSQRSSIYALLDAALLRILLDKWLSQVGPSVTPLWDRQTKKVRAEIEKRTALFSDWVKEDFDLHLTVWPASKDGGSNDGAWMKEIYFDKSRAFLEESLLLWKIDFILRGKLPPELLDEVLQYIDLPTEDLISKYSQKGKRPA</sequence>
<dbReference type="Proteomes" id="UP000799428">
    <property type="component" value="Unassembled WGS sequence"/>
</dbReference>
<name>A0A6G1JSA2_9PLEO</name>